<protein>
    <submittedName>
        <fullName evidence="2">Uncharacterized protein</fullName>
    </submittedName>
</protein>
<proteinExistence type="predicted"/>
<name>A0A645GGL0_9ZZZZ</name>
<evidence type="ECO:0000313" key="2">
    <source>
        <dbReference type="EMBL" id="MPN26067.1"/>
    </source>
</evidence>
<organism evidence="2">
    <name type="scientific">bioreactor metagenome</name>
    <dbReference type="NCBI Taxonomy" id="1076179"/>
    <lineage>
        <taxon>unclassified sequences</taxon>
        <taxon>metagenomes</taxon>
        <taxon>ecological metagenomes</taxon>
    </lineage>
</organism>
<gene>
    <name evidence="2" type="ORF">SDC9_173489</name>
</gene>
<dbReference type="EMBL" id="VSSQ01075479">
    <property type="protein sequence ID" value="MPN26067.1"/>
    <property type="molecule type" value="Genomic_DNA"/>
</dbReference>
<evidence type="ECO:0000256" key="1">
    <source>
        <dbReference type="SAM" id="MobiDB-lite"/>
    </source>
</evidence>
<reference evidence="2" key="1">
    <citation type="submission" date="2019-08" db="EMBL/GenBank/DDBJ databases">
        <authorList>
            <person name="Kucharzyk K."/>
            <person name="Murdoch R.W."/>
            <person name="Higgins S."/>
            <person name="Loffler F."/>
        </authorList>
    </citation>
    <scope>NUCLEOTIDE SEQUENCE</scope>
</reference>
<accession>A0A645GGL0</accession>
<dbReference type="AlphaFoldDB" id="A0A645GGL0"/>
<feature type="region of interest" description="Disordered" evidence="1">
    <location>
        <begin position="24"/>
        <end position="45"/>
    </location>
</feature>
<sequence length="104" mass="11599">MQKPDVSVLRLPFGNRKHLLRGINTRNRQTGFGEDGTEGTRAAADVKNAAERREVEFCRHVTNHFAIALLLPVVKQAVHRRYGIKQKAAILFAHRNAPLSGVCS</sequence>
<comment type="caution">
    <text evidence="2">The sequence shown here is derived from an EMBL/GenBank/DDBJ whole genome shotgun (WGS) entry which is preliminary data.</text>
</comment>